<dbReference type="RefSeq" id="WP_003612684.1">
    <property type="nucleotide sequence ID" value="NZ_ADVE02000001.1"/>
</dbReference>
<dbReference type="STRING" id="595536.GCA_000178815_03710"/>
<evidence type="ECO:0000256" key="3">
    <source>
        <dbReference type="ARBA" id="ARBA00022729"/>
    </source>
</evidence>
<reference evidence="6" key="1">
    <citation type="submission" date="2017-10" db="EMBL/GenBank/DDBJ databases">
        <title>Completed PacBio SMRT sequence of Methylosinus trichosporium OB3b reveals presence of a third large plasmid.</title>
        <authorList>
            <person name="Charles T.C."/>
            <person name="Lynch M.D.J."/>
            <person name="Heil J.R."/>
            <person name="Cheng J."/>
        </authorList>
    </citation>
    <scope>NUCLEOTIDE SEQUENCE [LARGE SCALE GENOMIC DNA]</scope>
    <source>
        <strain evidence="6">OB3b</strain>
    </source>
</reference>
<evidence type="ECO:0000313" key="5">
    <source>
        <dbReference type="EMBL" id="ATQ67703.1"/>
    </source>
</evidence>
<dbReference type="InterPro" id="IPR039424">
    <property type="entry name" value="SBP_5"/>
</dbReference>
<dbReference type="Gene3D" id="3.40.190.10">
    <property type="entry name" value="Periplasmic binding protein-like II"/>
    <property type="match status" value="1"/>
</dbReference>
<name>A0A2D2CY80_METT3</name>
<proteinExistence type="inferred from homology"/>
<dbReference type="AlphaFoldDB" id="A0A2D2CY80"/>
<sequence>MNVVFEAARGQWRRFSIAAIAAFVIGLVEPTRNVSQAAEPRHGLAIVGAPALPETFDHLPYANPDAPKGGRLRLGMLGAFESLNRFNVNYVRSPLFLLGAVYETLMTRSEDERKTYYGLVARSIEMDDARRRVTFHLDPRAHFSDGVPITSADVLFTFELLRTKGALRLRETLGRVGAAEIVDAHTIFFDLTGTDDRELPLQLAVLPVLPEHATDVEHFTDASFAPPVASGPYLVADVRPGQRLVLRRDPNYWGKDLPVRRGLFNFDEIDVDYYRDAGALFEAFKGGLVDFREETSAGRWANHYDLRIVDDGRVVKEAITPPRPVGIEGFLFNLRKEAFRDVRVREAIGMMFDFEWINANYYSGLYKRTISYFDESEFASSGHAASAAEMRLLSRFSNVVRADVMAGEWRPPIHDGTARDRELSRRAQALLQSAGYARADTGLVRDGAPLQFEILVSSRDEERVALGFSASLAKIGVDARVRLVDYVQFVRRRQHFDYDMVVARWLSAAAPGSEQRVHWSEIAMDAAGDLAGAASPAVSAIIDSLLAAESRDELITAARALDRVLLSGFYFVPLYHASEIWTAHDARLIHPEKTPRYPILPYNLLLDDWWFDQRK</sequence>
<gene>
    <name evidence="5" type="ORF">CQW49_07225</name>
</gene>
<dbReference type="KEGG" id="mtw:CQW49_07225"/>
<dbReference type="Pfam" id="PF00496">
    <property type="entry name" value="SBP_bac_5"/>
    <property type="match status" value="1"/>
</dbReference>
<keyword evidence="6" id="KW-1185">Reference proteome</keyword>
<dbReference type="Gene3D" id="3.10.105.10">
    <property type="entry name" value="Dipeptide-binding Protein, Domain 3"/>
    <property type="match status" value="1"/>
</dbReference>
<evidence type="ECO:0000256" key="2">
    <source>
        <dbReference type="ARBA" id="ARBA00005695"/>
    </source>
</evidence>
<dbReference type="InterPro" id="IPR000914">
    <property type="entry name" value="SBP_5_dom"/>
</dbReference>
<dbReference type="PANTHER" id="PTHR30290:SF64">
    <property type="entry name" value="ABC TRANSPORTER PERIPLASMIC BINDING PROTEIN"/>
    <property type="match status" value="1"/>
</dbReference>
<keyword evidence="3" id="KW-0732">Signal</keyword>
<dbReference type="GO" id="GO:0042884">
    <property type="term" value="P:microcin transport"/>
    <property type="evidence" value="ECO:0007669"/>
    <property type="project" value="TreeGrafter"/>
</dbReference>
<dbReference type="InterPro" id="IPR030678">
    <property type="entry name" value="Peptide/Ni-bd"/>
</dbReference>
<dbReference type="Proteomes" id="UP000230709">
    <property type="component" value="Chromosome"/>
</dbReference>
<feature type="domain" description="Solute-binding protein family 5" evidence="4">
    <location>
        <begin position="116"/>
        <end position="513"/>
    </location>
</feature>
<comment type="similarity">
    <text evidence="2">Belongs to the bacterial solute-binding protein 5 family.</text>
</comment>
<dbReference type="PIRSF" id="PIRSF002741">
    <property type="entry name" value="MppA"/>
    <property type="match status" value="1"/>
</dbReference>
<dbReference type="CDD" id="cd08497">
    <property type="entry name" value="MbnE-like"/>
    <property type="match status" value="1"/>
</dbReference>
<dbReference type="GO" id="GO:0043190">
    <property type="term" value="C:ATP-binding cassette (ABC) transporter complex"/>
    <property type="evidence" value="ECO:0007669"/>
    <property type="project" value="InterPro"/>
</dbReference>
<evidence type="ECO:0000256" key="1">
    <source>
        <dbReference type="ARBA" id="ARBA00004418"/>
    </source>
</evidence>
<dbReference type="GO" id="GO:0015833">
    <property type="term" value="P:peptide transport"/>
    <property type="evidence" value="ECO:0007669"/>
    <property type="project" value="TreeGrafter"/>
</dbReference>
<comment type="subcellular location">
    <subcellularLocation>
        <location evidence="1">Periplasm</location>
    </subcellularLocation>
</comment>
<dbReference type="GO" id="GO:1904680">
    <property type="term" value="F:peptide transmembrane transporter activity"/>
    <property type="evidence" value="ECO:0007669"/>
    <property type="project" value="TreeGrafter"/>
</dbReference>
<evidence type="ECO:0000313" key="6">
    <source>
        <dbReference type="Proteomes" id="UP000230709"/>
    </source>
</evidence>
<organism evidence="5 6">
    <name type="scientific">Methylosinus trichosporium (strain ATCC 35070 / NCIMB 11131 / UNIQEM 75 / OB3b)</name>
    <dbReference type="NCBI Taxonomy" id="595536"/>
    <lineage>
        <taxon>Bacteria</taxon>
        <taxon>Pseudomonadati</taxon>
        <taxon>Pseudomonadota</taxon>
        <taxon>Alphaproteobacteria</taxon>
        <taxon>Hyphomicrobiales</taxon>
        <taxon>Methylocystaceae</taxon>
        <taxon>Methylosinus</taxon>
    </lineage>
</organism>
<dbReference type="GO" id="GO:0030288">
    <property type="term" value="C:outer membrane-bounded periplasmic space"/>
    <property type="evidence" value="ECO:0007669"/>
    <property type="project" value="TreeGrafter"/>
</dbReference>
<evidence type="ECO:0000259" key="4">
    <source>
        <dbReference type="Pfam" id="PF00496"/>
    </source>
</evidence>
<dbReference type="SUPFAM" id="SSF53850">
    <property type="entry name" value="Periplasmic binding protein-like II"/>
    <property type="match status" value="1"/>
</dbReference>
<dbReference type="PANTHER" id="PTHR30290">
    <property type="entry name" value="PERIPLASMIC BINDING COMPONENT OF ABC TRANSPORTER"/>
    <property type="match status" value="1"/>
</dbReference>
<dbReference type="EMBL" id="CP023737">
    <property type="protein sequence ID" value="ATQ67703.1"/>
    <property type="molecule type" value="Genomic_DNA"/>
</dbReference>
<protein>
    <submittedName>
        <fullName evidence="5">ABC transporter substrate-binding protein</fullName>
    </submittedName>
</protein>
<accession>A0A2D2CY80</accession>